<protein>
    <submittedName>
        <fullName evidence="1">Uncharacterized protein</fullName>
    </submittedName>
</protein>
<evidence type="ECO:0000313" key="2">
    <source>
        <dbReference type="Proteomes" id="UP001159428"/>
    </source>
</evidence>
<comment type="caution">
    <text evidence="1">The sequence shown here is derived from an EMBL/GenBank/DDBJ whole genome shotgun (WGS) entry which is preliminary data.</text>
</comment>
<dbReference type="AlphaFoldDB" id="A0AAU9VS94"/>
<accession>A0AAU9VS94</accession>
<sequence>MNAIMDFIRDSQGDPLTRDHLTICLDLHNIKHQYNISCMQNNANRVLFWVEEMKRENYNPAFCFRRLGEKSTHTGLELNDFILGIQTEFQRDMFVQYANKLVCVDATHAT</sequence>
<keyword evidence="2" id="KW-1185">Reference proteome</keyword>
<organism evidence="1 2">
    <name type="scientific">Pocillopora meandrina</name>
    <dbReference type="NCBI Taxonomy" id="46732"/>
    <lineage>
        <taxon>Eukaryota</taxon>
        <taxon>Metazoa</taxon>
        <taxon>Cnidaria</taxon>
        <taxon>Anthozoa</taxon>
        <taxon>Hexacorallia</taxon>
        <taxon>Scleractinia</taxon>
        <taxon>Astrocoeniina</taxon>
        <taxon>Pocilloporidae</taxon>
        <taxon>Pocillopora</taxon>
    </lineage>
</organism>
<proteinExistence type="predicted"/>
<feature type="non-terminal residue" evidence="1">
    <location>
        <position position="110"/>
    </location>
</feature>
<gene>
    <name evidence="1" type="ORF">PMEA_00017032</name>
</gene>
<dbReference type="Proteomes" id="UP001159428">
    <property type="component" value="Unassembled WGS sequence"/>
</dbReference>
<name>A0AAU9VS94_9CNID</name>
<evidence type="ECO:0000313" key="1">
    <source>
        <dbReference type="EMBL" id="CAH3036663.1"/>
    </source>
</evidence>
<reference evidence="1 2" key="1">
    <citation type="submission" date="2022-05" db="EMBL/GenBank/DDBJ databases">
        <authorList>
            <consortium name="Genoscope - CEA"/>
            <person name="William W."/>
        </authorList>
    </citation>
    <scope>NUCLEOTIDE SEQUENCE [LARGE SCALE GENOMIC DNA]</scope>
</reference>
<dbReference type="EMBL" id="CALNXJ010000003">
    <property type="protein sequence ID" value="CAH3036663.1"/>
    <property type="molecule type" value="Genomic_DNA"/>
</dbReference>